<sequence length="76" mass="8425">MDKLAPRHRDLRMISVNAALARVVNTDGAIIGHVERLQRGGSEGYLAKRFVPAQRSFRDLGDFRSLSDAVDCLRSA</sequence>
<dbReference type="RefSeq" id="WP_087136929.1">
    <property type="nucleotide sequence ID" value="NZ_FUKR01000036.1"/>
</dbReference>
<proteinExistence type="predicted"/>
<evidence type="ECO:0000313" key="1">
    <source>
        <dbReference type="EMBL" id="SJN29878.1"/>
    </source>
</evidence>
<dbReference type="Proteomes" id="UP000196778">
    <property type="component" value="Unassembled WGS sequence"/>
</dbReference>
<protein>
    <submittedName>
        <fullName evidence="1">Uncharacterized protein</fullName>
    </submittedName>
</protein>
<keyword evidence="2" id="KW-1185">Reference proteome</keyword>
<dbReference type="EMBL" id="FUKR01000036">
    <property type="protein sequence ID" value="SJN29878.1"/>
    <property type="molecule type" value="Genomic_DNA"/>
</dbReference>
<dbReference type="OrthoDB" id="5120662at2"/>
<dbReference type="AlphaFoldDB" id="A0A1R4JCX9"/>
<accession>A0A1R4JCX9</accession>
<organism evidence="1 2">
    <name type="scientific">Mycetocola reblochoni REB411</name>
    <dbReference type="NCBI Taxonomy" id="1255698"/>
    <lineage>
        <taxon>Bacteria</taxon>
        <taxon>Bacillati</taxon>
        <taxon>Actinomycetota</taxon>
        <taxon>Actinomycetes</taxon>
        <taxon>Micrococcales</taxon>
        <taxon>Microbacteriaceae</taxon>
        <taxon>Mycetocola</taxon>
    </lineage>
</organism>
<gene>
    <name evidence="1" type="ORF">FM119_06840</name>
</gene>
<name>A0A1R4JCX9_9MICO</name>
<reference evidence="2" key="1">
    <citation type="submission" date="2017-02" db="EMBL/GenBank/DDBJ databases">
        <authorList>
            <person name="Dridi B."/>
        </authorList>
    </citation>
    <scope>NUCLEOTIDE SEQUENCE [LARGE SCALE GENOMIC DNA]</scope>
    <source>
        <strain evidence="2">EB411</strain>
    </source>
</reference>
<evidence type="ECO:0000313" key="2">
    <source>
        <dbReference type="Proteomes" id="UP000196778"/>
    </source>
</evidence>